<accession>A0A366IN84</accession>
<keyword evidence="3" id="KW-1185">Reference proteome</keyword>
<feature type="transmembrane region" description="Helical" evidence="1">
    <location>
        <begin position="86"/>
        <end position="109"/>
    </location>
</feature>
<dbReference type="AlphaFoldDB" id="A0A366IN84"/>
<sequence length="329" mass="35462">MTARTDLYIATVVRRLPEGSRDDIAEEIRATIDDMIDARLGEEDPPKERLERVEREVLEELGDPAVLAGRYSNSPQFLIGPASYPVFLWCMRTILPITGVAALLINVVAHSLTTPEVQIGSLIGAVIGKTVLALLLCFAAVTILLALGERGPGPETRSPRAPGESWSVDDLRATDPDIARTRAEALLGLVMIVLLAIVPFLPTTLFYAGHLNDGGSFVNPGLGSGWIVSYWTLLGLMAAVEAIRALRGSTPRALMIAGSVIDVVMGVFLTIALLTQTVFHPELMSPSGVDVTQIVAVVAVWIVVIWDQIDTWRGQRPAARTVELRQSAG</sequence>
<keyword evidence="1" id="KW-0812">Transmembrane</keyword>
<feature type="transmembrane region" description="Helical" evidence="1">
    <location>
        <begin position="186"/>
        <end position="208"/>
    </location>
</feature>
<evidence type="ECO:0000313" key="2">
    <source>
        <dbReference type="EMBL" id="RBP74525.1"/>
    </source>
</evidence>
<keyword evidence="1" id="KW-1133">Transmembrane helix</keyword>
<dbReference type="RefSeq" id="WP_113902584.1">
    <property type="nucleotide sequence ID" value="NZ_QNSB01000001.1"/>
</dbReference>
<comment type="caution">
    <text evidence="2">The sequence shown here is derived from an EMBL/GenBank/DDBJ whole genome shotgun (WGS) entry which is preliminary data.</text>
</comment>
<feature type="transmembrane region" description="Helical" evidence="1">
    <location>
        <begin position="253"/>
        <end position="275"/>
    </location>
</feature>
<name>A0A366IN84_9MICO</name>
<gene>
    <name evidence="2" type="ORF">DFO65_101244</name>
</gene>
<feature type="transmembrane region" description="Helical" evidence="1">
    <location>
        <begin position="228"/>
        <end position="246"/>
    </location>
</feature>
<organism evidence="2 3">
    <name type="scientific">Brevibacterium celere</name>
    <dbReference type="NCBI Taxonomy" id="225845"/>
    <lineage>
        <taxon>Bacteria</taxon>
        <taxon>Bacillati</taxon>
        <taxon>Actinomycetota</taxon>
        <taxon>Actinomycetes</taxon>
        <taxon>Micrococcales</taxon>
        <taxon>Brevibacteriaceae</taxon>
        <taxon>Brevibacterium</taxon>
    </lineage>
</organism>
<evidence type="ECO:0000256" key="1">
    <source>
        <dbReference type="SAM" id="Phobius"/>
    </source>
</evidence>
<reference evidence="2 3" key="1">
    <citation type="submission" date="2018-06" db="EMBL/GenBank/DDBJ databases">
        <title>Freshwater and sediment microbial communities from various areas in North America, analyzing microbe dynamics in response to fracking.</title>
        <authorList>
            <person name="Lamendella R."/>
        </authorList>
    </citation>
    <scope>NUCLEOTIDE SEQUENCE [LARGE SCALE GENOMIC DNA]</scope>
    <source>
        <strain evidence="2 3">3b_TX</strain>
    </source>
</reference>
<feature type="transmembrane region" description="Helical" evidence="1">
    <location>
        <begin position="121"/>
        <end position="147"/>
    </location>
</feature>
<keyword evidence="1" id="KW-0472">Membrane</keyword>
<evidence type="ECO:0000313" key="3">
    <source>
        <dbReference type="Proteomes" id="UP000253509"/>
    </source>
</evidence>
<feature type="transmembrane region" description="Helical" evidence="1">
    <location>
        <begin position="287"/>
        <end position="306"/>
    </location>
</feature>
<dbReference type="Pfam" id="PF22564">
    <property type="entry name" value="HAAS"/>
    <property type="match status" value="1"/>
</dbReference>
<protein>
    <submittedName>
        <fullName evidence="2">Uncharacterized protein</fullName>
    </submittedName>
</protein>
<dbReference type="Proteomes" id="UP000253509">
    <property type="component" value="Unassembled WGS sequence"/>
</dbReference>
<dbReference type="EMBL" id="QNSB01000001">
    <property type="protein sequence ID" value="RBP74525.1"/>
    <property type="molecule type" value="Genomic_DNA"/>
</dbReference>
<proteinExistence type="predicted"/>